<name>C8VXV6_DESAS</name>
<keyword evidence="2" id="KW-1185">Reference proteome</keyword>
<sequence>MNVYSSKFRHDMDYKAAFKDEVSLLIKNKMPLPWRIKAVQDITDAYVESIKELPDSNQLTELANYILMDDLANKLSDKVAKTEYPVLGQEQLQLRDNREQVKAELSGYTSNKKHMLNGRKKKYCNGGNVS</sequence>
<dbReference type="AlphaFoldDB" id="C8VXV6"/>
<dbReference type="STRING" id="485916.Dtox_3891"/>
<evidence type="ECO:0000313" key="1">
    <source>
        <dbReference type="EMBL" id="ACV64585.1"/>
    </source>
</evidence>
<dbReference type="OrthoDB" id="2935851at2"/>
<organism evidence="1 2">
    <name type="scientific">Desulfofarcimen acetoxidans (strain ATCC 49208 / DSM 771 / KCTC 5769 / VKM B-1644 / 5575)</name>
    <name type="common">Desulfotomaculum acetoxidans</name>
    <dbReference type="NCBI Taxonomy" id="485916"/>
    <lineage>
        <taxon>Bacteria</taxon>
        <taxon>Bacillati</taxon>
        <taxon>Bacillota</taxon>
        <taxon>Clostridia</taxon>
        <taxon>Eubacteriales</taxon>
        <taxon>Peptococcaceae</taxon>
        <taxon>Desulfofarcimen</taxon>
    </lineage>
</organism>
<accession>C8VXV6</accession>
<reference evidence="1 2" key="1">
    <citation type="journal article" date="2009" name="Stand. Genomic Sci.">
        <title>Complete genome sequence of Desulfotomaculum acetoxidans type strain (5575).</title>
        <authorList>
            <person name="Spring S."/>
            <person name="Lapidus A."/>
            <person name="Schroder M."/>
            <person name="Gleim D."/>
            <person name="Sims D."/>
            <person name="Meincke L."/>
            <person name="Glavina Del Rio T."/>
            <person name="Tice H."/>
            <person name="Copeland A."/>
            <person name="Cheng J.F."/>
            <person name="Lucas S."/>
            <person name="Chen F."/>
            <person name="Nolan M."/>
            <person name="Bruce D."/>
            <person name="Goodwin L."/>
            <person name="Pitluck S."/>
            <person name="Ivanova N."/>
            <person name="Mavromatis K."/>
            <person name="Mikhailova N."/>
            <person name="Pati A."/>
            <person name="Chen A."/>
            <person name="Palaniappan K."/>
            <person name="Land M."/>
            <person name="Hauser L."/>
            <person name="Chang Y.J."/>
            <person name="Jeffries C.D."/>
            <person name="Chain P."/>
            <person name="Saunders E."/>
            <person name="Brettin T."/>
            <person name="Detter J.C."/>
            <person name="Goker M."/>
            <person name="Bristow J."/>
            <person name="Eisen J.A."/>
            <person name="Markowitz V."/>
            <person name="Hugenholtz P."/>
            <person name="Kyrpides N.C."/>
            <person name="Klenk H.P."/>
            <person name="Han C."/>
        </authorList>
    </citation>
    <scope>NUCLEOTIDE SEQUENCE [LARGE SCALE GENOMIC DNA]</scope>
    <source>
        <strain evidence="2">ATCC 49208 / DSM 771 / VKM B-1644</strain>
    </source>
</reference>
<protein>
    <submittedName>
        <fullName evidence="1">Uncharacterized protein</fullName>
    </submittedName>
</protein>
<dbReference type="Proteomes" id="UP000002217">
    <property type="component" value="Chromosome"/>
</dbReference>
<dbReference type="EMBL" id="CP001720">
    <property type="protein sequence ID" value="ACV64585.1"/>
    <property type="molecule type" value="Genomic_DNA"/>
</dbReference>
<dbReference type="KEGG" id="dae:Dtox_3891"/>
<dbReference type="HOGENOM" id="CLU_1934620_0_0_9"/>
<dbReference type="RefSeq" id="WP_015759263.1">
    <property type="nucleotide sequence ID" value="NC_013216.1"/>
</dbReference>
<gene>
    <name evidence="1" type="ordered locus">Dtox_3891</name>
</gene>
<proteinExistence type="predicted"/>
<evidence type="ECO:0000313" key="2">
    <source>
        <dbReference type="Proteomes" id="UP000002217"/>
    </source>
</evidence>